<feature type="transmembrane region" description="Helical" evidence="2">
    <location>
        <begin position="433"/>
        <end position="455"/>
    </location>
</feature>
<feature type="transmembrane region" description="Helical" evidence="2">
    <location>
        <begin position="683"/>
        <end position="711"/>
    </location>
</feature>
<dbReference type="InterPro" id="IPR011992">
    <property type="entry name" value="EF-hand-dom_pair"/>
</dbReference>
<keyword evidence="2" id="KW-1133">Transmembrane helix</keyword>
<feature type="compositionally biased region" description="Polar residues" evidence="1">
    <location>
        <begin position="923"/>
        <end position="943"/>
    </location>
</feature>
<dbReference type="InterPro" id="IPR002048">
    <property type="entry name" value="EF_hand_dom"/>
</dbReference>
<evidence type="ECO:0000259" key="3">
    <source>
        <dbReference type="PROSITE" id="PS50222"/>
    </source>
</evidence>
<keyword evidence="2" id="KW-0812">Transmembrane</keyword>
<evidence type="ECO:0000313" key="4">
    <source>
        <dbReference type="EMBL" id="CEM22082.1"/>
    </source>
</evidence>
<evidence type="ECO:0000313" key="5">
    <source>
        <dbReference type="Proteomes" id="UP000041254"/>
    </source>
</evidence>
<dbReference type="PROSITE" id="PS50222">
    <property type="entry name" value="EF_HAND_2"/>
    <property type="match status" value="1"/>
</dbReference>
<organism evidence="4 5">
    <name type="scientific">Vitrella brassicaformis (strain CCMP3155)</name>
    <dbReference type="NCBI Taxonomy" id="1169540"/>
    <lineage>
        <taxon>Eukaryota</taxon>
        <taxon>Sar</taxon>
        <taxon>Alveolata</taxon>
        <taxon>Colpodellida</taxon>
        <taxon>Vitrellaceae</taxon>
        <taxon>Vitrella</taxon>
    </lineage>
</organism>
<feature type="region of interest" description="Disordered" evidence="1">
    <location>
        <begin position="47"/>
        <end position="98"/>
    </location>
</feature>
<dbReference type="EMBL" id="CDMY01000550">
    <property type="protein sequence ID" value="CEM22082.1"/>
    <property type="molecule type" value="Genomic_DNA"/>
</dbReference>
<gene>
    <name evidence="4" type="ORF">Vbra_9620</name>
</gene>
<keyword evidence="2" id="KW-0472">Membrane</keyword>
<accession>A0A0G4G1Z4</accession>
<reference evidence="4 5" key="1">
    <citation type="submission" date="2014-11" db="EMBL/GenBank/DDBJ databases">
        <authorList>
            <person name="Zhu J."/>
            <person name="Qi W."/>
            <person name="Song R."/>
        </authorList>
    </citation>
    <scope>NUCLEOTIDE SEQUENCE [LARGE SCALE GENOMIC DNA]</scope>
</reference>
<feature type="domain" description="EF-hand" evidence="3">
    <location>
        <begin position="814"/>
        <end position="849"/>
    </location>
</feature>
<dbReference type="Gene3D" id="1.10.238.10">
    <property type="entry name" value="EF-hand"/>
    <property type="match status" value="1"/>
</dbReference>
<protein>
    <recommendedName>
        <fullName evidence="3">EF-hand domain-containing protein</fullName>
    </recommendedName>
</protein>
<dbReference type="GO" id="GO:0005509">
    <property type="term" value="F:calcium ion binding"/>
    <property type="evidence" value="ECO:0007669"/>
    <property type="project" value="InterPro"/>
</dbReference>
<name>A0A0G4G1Z4_VITBC</name>
<dbReference type="Proteomes" id="UP000041254">
    <property type="component" value="Unassembled WGS sequence"/>
</dbReference>
<feature type="region of interest" description="Disordered" evidence="1">
    <location>
        <begin position="923"/>
        <end position="1049"/>
    </location>
</feature>
<feature type="transmembrane region" description="Helical" evidence="2">
    <location>
        <begin position="652"/>
        <end position="671"/>
    </location>
</feature>
<feature type="region of interest" description="Disordered" evidence="1">
    <location>
        <begin position="542"/>
        <end position="588"/>
    </location>
</feature>
<proteinExistence type="predicted"/>
<dbReference type="SUPFAM" id="SSF47473">
    <property type="entry name" value="EF-hand"/>
    <property type="match status" value="1"/>
</dbReference>
<evidence type="ECO:0000256" key="2">
    <source>
        <dbReference type="SAM" id="Phobius"/>
    </source>
</evidence>
<feature type="region of interest" description="Disordered" evidence="1">
    <location>
        <begin position="872"/>
        <end position="908"/>
    </location>
</feature>
<evidence type="ECO:0000256" key="1">
    <source>
        <dbReference type="SAM" id="MobiDB-lite"/>
    </source>
</evidence>
<keyword evidence="5" id="KW-1185">Reference proteome</keyword>
<feature type="region of interest" description="Disordered" evidence="1">
    <location>
        <begin position="112"/>
        <end position="131"/>
    </location>
</feature>
<dbReference type="VEuPathDB" id="CryptoDB:Vbra_9620"/>
<dbReference type="PhylomeDB" id="A0A0G4G1Z4"/>
<dbReference type="InParanoid" id="A0A0G4G1Z4"/>
<feature type="compositionally biased region" description="Acidic residues" evidence="1">
    <location>
        <begin position="76"/>
        <end position="87"/>
    </location>
</feature>
<feature type="compositionally biased region" description="Polar residues" evidence="1">
    <location>
        <begin position="885"/>
        <end position="908"/>
    </location>
</feature>
<feature type="transmembrane region" description="Helical" evidence="2">
    <location>
        <begin position="305"/>
        <end position="327"/>
    </location>
</feature>
<feature type="compositionally biased region" description="Polar residues" evidence="1">
    <location>
        <begin position="565"/>
        <end position="580"/>
    </location>
</feature>
<feature type="transmembrane region" description="Helical" evidence="2">
    <location>
        <begin position="467"/>
        <end position="487"/>
    </location>
</feature>
<feature type="transmembrane region" description="Helical" evidence="2">
    <location>
        <begin position="205"/>
        <end position="222"/>
    </location>
</feature>
<sequence length="1114" mass="123848">MRRLRPRSWVAGGAIAVALLVQISLSYRLGDTHLHHDDLWHDAHEAAAGGPSRTLQPSADGLEGSPVVSGARDAEGDCGGDSPDDEWDKCQMTRPRRPRKVSLKGIWNRVLSKDSKEEQQQQKTRKKECARGASAAWKKCKERNGQQGGLLSRIKRWFSNRFGGAFPWVRGKGEVISIKRNETERAAAAPRSEADMEAFRRYRSWIWLGLVSVVILISLAFEQLREMILHTLTEKGEEDYKRVISRLFEELTTLGFIALCVFALMRTGTFHSLSHFVFRDHLASIEGDEHGGEGHPLLAEMFEEVHMLLFIAMGLLILIALYCVTIAHHTAAKWREAERMSHETLLEIHAHYATRGDRFFWWWQLRRAFARLTHQPLRAEGPVVSRDTLLRWLDYRAIRSEFVKPSVSSVPGVDADPLSFPFYSYLKACMVDFVVELLHIPSWMYFVILVATLPFRSALFCLEARLFVLGTVGVLIPTGLVLLACYLRWLKRMLTPPAERILVFQQTELDRKNHRRGDFGGRKSVTSLAGIPPFMLQWATNSTHSEGGTPSDHSQRNGDGGVFPSTPTSSGDRGAGTTTHGSARGAASSLSRGITQDWAVGSSECFLAPFHTLDPVHATSPLLIAFGGTATPNRHQQLFIGWKNGPKILKSCIQLLVIALAVYTAIMMGQVTDNAGVFTGSWLVFWVVVLSTIVSLLFLIPGIIADVTVVCSIELMKNQHHVIRTCELVRHAQYLKRFKLLSQLKKFSKLQRYTHLADKHRDVLRKEMASRWRALKDVEKRMITASFIAADRGCKMHLTASEAERALQMSGIDMTDQEVKKWFEVFDFHNRGHLDMDSFRMMMLAINATLFGSRLTEDELVELISIIAGEETPQSPLDAPPPLAHSTSQPVSTHQPHPLTRSLSRESAPSQMHLWLNHQQKIGQLNRSESPNPAQTSTRAPSYTGSGDGGGTSPALSSQTVPARQPPPLATGHIGGHSFTIRPTLSLSRSRTEKNIAAQQQQQQQQHGPTVNGGHGHGAPVPMPSPRRSSSPGGQTPRHGGADVRRGSAPHALTHSGVQLVTPDDLQKLLSNTVSRSECVSLISTMNSGAPRSYATAEEFSKWVRRVEADVDLL</sequence>
<feature type="compositionally biased region" description="Polar residues" evidence="1">
    <location>
        <begin position="542"/>
        <end position="552"/>
    </location>
</feature>
<feature type="transmembrane region" description="Helical" evidence="2">
    <location>
        <begin position="243"/>
        <end position="265"/>
    </location>
</feature>
<dbReference type="AlphaFoldDB" id="A0A0G4G1Z4"/>